<dbReference type="InterPro" id="IPR001870">
    <property type="entry name" value="B30.2/SPRY"/>
</dbReference>
<dbReference type="Proteomes" id="UP000812966">
    <property type="component" value="Unassembled WGS sequence"/>
</dbReference>
<dbReference type="InterPro" id="IPR013320">
    <property type="entry name" value="ConA-like_dom_sf"/>
</dbReference>
<feature type="region of interest" description="Disordered" evidence="1">
    <location>
        <begin position="164"/>
        <end position="190"/>
    </location>
</feature>
<feature type="compositionally biased region" description="Low complexity" evidence="1">
    <location>
        <begin position="31"/>
        <end position="42"/>
    </location>
</feature>
<name>A0A8K0JIB8_9TREE</name>
<dbReference type="PANTHER" id="PTHR12864">
    <property type="entry name" value="RAN BINDING PROTEIN 9-RELATED"/>
    <property type="match status" value="1"/>
</dbReference>
<evidence type="ECO:0000313" key="3">
    <source>
        <dbReference type="EMBL" id="KAG7530928.1"/>
    </source>
</evidence>
<reference evidence="3" key="1">
    <citation type="submission" date="2020-04" db="EMBL/GenBank/DDBJ databases">
        <title>Analysis of mating type loci in Filobasidium floriforme.</title>
        <authorList>
            <person name="Nowrousian M."/>
        </authorList>
    </citation>
    <scope>NUCLEOTIDE SEQUENCE</scope>
    <source>
        <strain evidence="3">CBS 6242</strain>
    </source>
</reference>
<feature type="compositionally biased region" description="Basic and acidic residues" evidence="1">
    <location>
        <begin position="239"/>
        <end position="248"/>
    </location>
</feature>
<feature type="compositionally biased region" description="Basic and acidic residues" evidence="1">
    <location>
        <begin position="10"/>
        <end position="23"/>
    </location>
</feature>
<evidence type="ECO:0000256" key="1">
    <source>
        <dbReference type="SAM" id="MobiDB-lite"/>
    </source>
</evidence>
<dbReference type="SMART" id="SM00449">
    <property type="entry name" value="SPRY"/>
    <property type="match status" value="1"/>
</dbReference>
<feature type="region of interest" description="Disordered" evidence="1">
    <location>
        <begin position="1"/>
        <end position="127"/>
    </location>
</feature>
<feature type="region of interest" description="Disordered" evidence="1">
    <location>
        <begin position="239"/>
        <end position="303"/>
    </location>
</feature>
<comment type="caution">
    <text evidence="3">The sequence shown here is derived from an EMBL/GenBank/DDBJ whole genome shotgun (WGS) entry which is preliminary data.</text>
</comment>
<feature type="compositionally biased region" description="Low complexity" evidence="1">
    <location>
        <begin position="178"/>
        <end position="190"/>
    </location>
</feature>
<feature type="compositionally biased region" description="Basic and acidic residues" evidence="1">
    <location>
        <begin position="931"/>
        <end position="941"/>
    </location>
</feature>
<feature type="region of interest" description="Disordered" evidence="1">
    <location>
        <begin position="921"/>
        <end position="941"/>
    </location>
</feature>
<dbReference type="InterPro" id="IPR003877">
    <property type="entry name" value="SPRY_dom"/>
</dbReference>
<feature type="region of interest" description="Disordered" evidence="1">
    <location>
        <begin position="673"/>
        <end position="700"/>
    </location>
</feature>
<dbReference type="InterPro" id="IPR050618">
    <property type="entry name" value="Ubq-SigPath_Reg"/>
</dbReference>
<evidence type="ECO:0000313" key="4">
    <source>
        <dbReference type="Proteomes" id="UP000812966"/>
    </source>
</evidence>
<feature type="compositionally biased region" description="Acidic residues" evidence="1">
    <location>
        <begin position="249"/>
        <end position="285"/>
    </location>
</feature>
<dbReference type="EMBL" id="JABELV010000104">
    <property type="protein sequence ID" value="KAG7530928.1"/>
    <property type="molecule type" value="Genomic_DNA"/>
</dbReference>
<dbReference type="InterPro" id="IPR043136">
    <property type="entry name" value="B30.2/SPRY_sf"/>
</dbReference>
<organism evidence="3 4">
    <name type="scientific">Filobasidium floriforme</name>
    <dbReference type="NCBI Taxonomy" id="5210"/>
    <lineage>
        <taxon>Eukaryota</taxon>
        <taxon>Fungi</taxon>
        <taxon>Dikarya</taxon>
        <taxon>Basidiomycota</taxon>
        <taxon>Agaricomycotina</taxon>
        <taxon>Tremellomycetes</taxon>
        <taxon>Filobasidiales</taxon>
        <taxon>Filobasidiaceae</taxon>
        <taxon>Filobasidium</taxon>
    </lineage>
</organism>
<dbReference type="SUPFAM" id="SSF49899">
    <property type="entry name" value="Concanavalin A-like lectins/glucanases"/>
    <property type="match status" value="1"/>
</dbReference>
<feature type="compositionally biased region" description="Basic and acidic residues" evidence="1">
    <location>
        <begin position="286"/>
        <end position="299"/>
    </location>
</feature>
<keyword evidence="4" id="KW-1185">Reference proteome</keyword>
<evidence type="ECO:0000259" key="2">
    <source>
        <dbReference type="PROSITE" id="PS50188"/>
    </source>
</evidence>
<proteinExistence type="predicted"/>
<feature type="compositionally biased region" description="Basic and acidic residues" evidence="1">
    <location>
        <begin position="786"/>
        <end position="800"/>
    </location>
</feature>
<gene>
    <name evidence="3" type="ORF">FFLO_04706</name>
</gene>
<feature type="compositionally biased region" description="Gly residues" evidence="1">
    <location>
        <begin position="164"/>
        <end position="177"/>
    </location>
</feature>
<dbReference type="AlphaFoldDB" id="A0A8K0JIB8"/>
<dbReference type="Gene3D" id="2.60.120.920">
    <property type="match status" value="1"/>
</dbReference>
<dbReference type="Pfam" id="PF00622">
    <property type="entry name" value="SPRY"/>
    <property type="match status" value="1"/>
</dbReference>
<feature type="region of interest" description="Disordered" evidence="1">
    <location>
        <begin position="765"/>
        <end position="801"/>
    </location>
</feature>
<feature type="domain" description="B30.2/SPRY" evidence="2">
    <location>
        <begin position="432"/>
        <end position="625"/>
    </location>
</feature>
<sequence>MDPAGSAPRSLEREIEVGYERLFGRAPGDVEGSSSGEAAETSGGDDGGAVGGSGGGAGTGISDVTGPVPNRRSTQARPRPSGHIPMFTLRSPPHVLSPTQPQPQAHPPSTINDTTSTSSSTFQLPPVPDIALREPHELRESHRAAMERQQQRAYRVLLERARAGTGGGAETGSGNAGPAGNAATSGSTAEAGVEAGDAMGVDGGWQLGRLLSSGEVFREFQRLGPVALVEDDGRAIGHNGEVLDMHFGDDEDEDEHDDDDEEEEEVDEDEEDEEEDEDHEEDEEMAHDHDHDHDEREDALGSASAPYTVQGVLRSWGLPYSDSEDLARGRAMMNTIGQNGLTIFQPTIVGGNPGMHVVRPTFIPSDQPAGPDSMPAQVEEVDAGRPLHRSKSVKRRKLDPSSKNAYTWIPSSMTHPIPRIPVWHLPEYMRLSNLPIRAFPTSLNRADCAARLLLTPNLSTPPPNVPVEDPLLAVCYVGTGERGDPDASAVRANHPIPPTCGVYYYEVEIGSKGRDGYISIGFCSRWTDLNRLVGWERESWAWHMDDGYIFESRGEGINRGWPTSTTGDIIGCGIDFTTGKAFFTKNSRFIGEAFGGLQEKGRLYPAVGLRTPGEKLLVNFEGPFKYDIVSHVQRTQDRVQTQVRASPVYMQISRTVEPTGTDEDVDMQTAITTGGTSTPATIPATEDKPASAPRLTEPTSGSLADEMHVCENCGGSPPPRLKLIRDIDTSLTSSVLEYLKGGGYFEAARGMEGVLRRRLASESAIDNNNNNNEGTAERDVDEDMDKLEGENTVKDKREDSSEVSEEETLFLRLKACREAYVRGDMYQVVSFLLNTNTNTNTDTHKVETTTSSSTSAEAFSSAAQVPLVDADFLQGYKGGIWAFRIRLQHFYSLFRGDVPGTDPALDSPSSGVIGEFFYGPDHNSGSTSSDPDQKLKQKKDQKETRLTALLAAGQHLHACHSASTENEVVEGLDVFAVMAYENVDSAPAGLVNRMGEAGRRREAGELFGDVRVYLGHPGVSRIERAFRQTKHTLLELGVLHGSAEAAFLEMPK</sequence>
<accession>A0A8K0JIB8</accession>
<feature type="compositionally biased region" description="Gly residues" evidence="1">
    <location>
        <begin position="44"/>
        <end position="59"/>
    </location>
</feature>
<dbReference type="PROSITE" id="PS50188">
    <property type="entry name" value="B302_SPRY"/>
    <property type="match status" value="1"/>
</dbReference>
<protein>
    <recommendedName>
        <fullName evidence="2">B30.2/SPRY domain-containing protein</fullName>
    </recommendedName>
</protein>